<name>A0AAD1MGX9_9MYCO</name>
<gene>
    <name evidence="1" type="ORF">MTER_23890</name>
</gene>
<sequence length="93" mass="9308">MMARQAIANGKRVPAVLAAATGIVAVGLLGTPVASGHGYEPGVSGGYQASACFINTKTGACEDVPDPTKYGCPPGDFKCMFDSMPPPSSGSDS</sequence>
<evidence type="ECO:0000313" key="1">
    <source>
        <dbReference type="EMBL" id="BBX22978.1"/>
    </source>
</evidence>
<protein>
    <submittedName>
        <fullName evidence="1">Uncharacterized protein</fullName>
    </submittedName>
</protein>
<dbReference type="EMBL" id="AP022564">
    <property type="protein sequence ID" value="BBX22978.1"/>
    <property type="molecule type" value="Genomic_DNA"/>
</dbReference>
<keyword evidence="2" id="KW-1185">Reference proteome</keyword>
<dbReference type="Proteomes" id="UP000467636">
    <property type="component" value="Chromosome"/>
</dbReference>
<reference evidence="1 2" key="1">
    <citation type="journal article" date="2019" name="Emerg. Microbes Infect.">
        <title>Comprehensive subspecies identification of 175 nontuberculous mycobacteria species based on 7547 genomic profiles.</title>
        <authorList>
            <person name="Matsumoto Y."/>
            <person name="Kinjo T."/>
            <person name="Motooka D."/>
            <person name="Nabeya D."/>
            <person name="Jung N."/>
            <person name="Uechi K."/>
            <person name="Horii T."/>
            <person name="Iida T."/>
            <person name="Fujita J."/>
            <person name="Nakamura S."/>
        </authorList>
    </citation>
    <scope>NUCLEOTIDE SEQUENCE [LARGE SCALE GENOMIC DNA]</scope>
    <source>
        <strain evidence="1 2">JCM 12143</strain>
    </source>
</reference>
<dbReference type="AlphaFoldDB" id="A0AAD1MGX9"/>
<proteinExistence type="predicted"/>
<accession>A0AAD1MGX9</accession>
<organism evidence="1 2">
    <name type="scientific">Mycolicibacter terrae</name>
    <dbReference type="NCBI Taxonomy" id="1788"/>
    <lineage>
        <taxon>Bacteria</taxon>
        <taxon>Bacillati</taxon>
        <taxon>Actinomycetota</taxon>
        <taxon>Actinomycetes</taxon>
        <taxon>Mycobacteriales</taxon>
        <taxon>Mycobacteriaceae</taxon>
        <taxon>Mycolicibacter</taxon>
    </lineage>
</organism>
<evidence type="ECO:0000313" key="2">
    <source>
        <dbReference type="Proteomes" id="UP000467636"/>
    </source>
</evidence>